<dbReference type="Gene3D" id="3.40.30.10">
    <property type="entry name" value="Glutaredoxin"/>
    <property type="match status" value="1"/>
</dbReference>
<protein>
    <submittedName>
        <fullName evidence="3">Thiol-disulfide oxidoreductase ResA</fullName>
    </submittedName>
</protein>
<dbReference type="PANTHER" id="PTHR42852">
    <property type="entry name" value="THIOL:DISULFIDE INTERCHANGE PROTEIN DSBE"/>
    <property type="match status" value="1"/>
</dbReference>
<name>A0ABU8HC95_9BACI</name>
<dbReference type="Proteomes" id="UP001312865">
    <property type="component" value="Unassembled WGS sequence"/>
</dbReference>
<evidence type="ECO:0000259" key="2">
    <source>
        <dbReference type="PROSITE" id="PS51352"/>
    </source>
</evidence>
<organism evidence="3 4">
    <name type="scientific">Bacillus spongiae</name>
    <dbReference type="NCBI Taxonomy" id="2683610"/>
    <lineage>
        <taxon>Bacteria</taxon>
        <taxon>Bacillati</taxon>
        <taxon>Bacillota</taxon>
        <taxon>Bacilli</taxon>
        <taxon>Bacillales</taxon>
        <taxon>Bacillaceae</taxon>
        <taxon>Bacillus</taxon>
    </lineage>
</organism>
<dbReference type="SUPFAM" id="SSF52833">
    <property type="entry name" value="Thioredoxin-like"/>
    <property type="match status" value="1"/>
</dbReference>
<sequence>MKKNKRLWMRTIILAILLSAVIYTLYGNLVGKDSKQVVQVNDKAPDFILPKLNGEELKLSEFRGKAVLLNFWGSWCAPCKKEMPVIQDAYDQYKDQNVEVITINVNESELTVKNFFEKNNLSLPVVMDKDSEVYDAYGIYVLPTSFFLHPDGTVNRVYKGEITRENMSKWMNEILPEQ</sequence>
<evidence type="ECO:0000256" key="1">
    <source>
        <dbReference type="ARBA" id="ARBA00023157"/>
    </source>
</evidence>
<dbReference type="CDD" id="cd02966">
    <property type="entry name" value="TlpA_like_family"/>
    <property type="match status" value="1"/>
</dbReference>
<dbReference type="PROSITE" id="PS00194">
    <property type="entry name" value="THIOREDOXIN_1"/>
    <property type="match status" value="1"/>
</dbReference>
<dbReference type="InterPro" id="IPR050553">
    <property type="entry name" value="Thioredoxin_ResA/DsbE_sf"/>
</dbReference>
<dbReference type="NCBIfam" id="NF002854">
    <property type="entry name" value="PRK03147.1"/>
    <property type="match status" value="1"/>
</dbReference>
<evidence type="ECO:0000313" key="3">
    <source>
        <dbReference type="EMBL" id="MEI5906841.1"/>
    </source>
</evidence>
<dbReference type="RefSeq" id="WP_336586267.1">
    <property type="nucleotide sequence ID" value="NZ_JBBAXC010000004.1"/>
</dbReference>
<gene>
    <name evidence="3" type="primary">resA</name>
    <name evidence="3" type="ORF">WAK64_07180</name>
</gene>
<accession>A0ABU8HC95</accession>
<evidence type="ECO:0000313" key="4">
    <source>
        <dbReference type="Proteomes" id="UP001312865"/>
    </source>
</evidence>
<comment type="caution">
    <text evidence="3">The sequence shown here is derived from an EMBL/GenBank/DDBJ whole genome shotgun (WGS) entry which is preliminary data.</text>
</comment>
<reference evidence="3 4" key="1">
    <citation type="journal article" date="2018" name="J. Microbiol.">
        <title>Bacillus spongiae sp. nov., isolated from sponge of Jeju Island.</title>
        <authorList>
            <person name="Lee G.E."/>
            <person name="Im W.T."/>
            <person name="Park J.S."/>
        </authorList>
    </citation>
    <scope>NUCLEOTIDE SEQUENCE [LARGE SCALE GENOMIC DNA]</scope>
    <source>
        <strain evidence="3 4">135PIL107-10</strain>
    </source>
</reference>
<keyword evidence="1" id="KW-1015">Disulfide bond</keyword>
<dbReference type="InterPro" id="IPR036249">
    <property type="entry name" value="Thioredoxin-like_sf"/>
</dbReference>
<dbReference type="InterPro" id="IPR017937">
    <property type="entry name" value="Thioredoxin_CS"/>
</dbReference>
<keyword evidence="4" id="KW-1185">Reference proteome</keyword>
<dbReference type="InterPro" id="IPR013766">
    <property type="entry name" value="Thioredoxin_domain"/>
</dbReference>
<proteinExistence type="predicted"/>
<dbReference type="PANTHER" id="PTHR42852:SF13">
    <property type="entry name" value="PROTEIN DIPZ"/>
    <property type="match status" value="1"/>
</dbReference>
<dbReference type="Pfam" id="PF00578">
    <property type="entry name" value="AhpC-TSA"/>
    <property type="match status" value="1"/>
</dbReference>
<dbReference type="EMBL" id="JBBAXC010000004">
    <property type="protein sequence ID" value="MEI5906841.1"/>
    <property type="molecule type" value="Genomic_DNA"/>
</dbReference>
<dbReference type="PROSITE" id="PS51352">
    <property type="entry name" value="THIOREDOXIN_2"/>
    <property type="match status" value="1"/>
</dbReference>
<feature type="domain" description="Thioredoxin" evidence="2">
    <location>
        <begin position="38"/>
        <end position="176"/>
    </location>
</feature>
<dbReference type="InterPro" id="IPR000866">
    <property type="entry name" value="AhpC/TSA"/>
</dbReference>